<protein>
    <submittedName>
        <fullName evidence="2">Uncharacterized protein</fullName>
    </submittedName>
</protein>
<feature type="region of interest" description="Disordered" evidence="1">
    <location>
        <begin position="19"/>
        <end position="88"/>
    </location>
</feature>
<name>A0AAW1SVK7_9CHLO</name>
<comment type="caution">
    <text evidence="2">The sequence shown here is derived from an EMBL/GenBank/DDBJ whole genome shotgun (WGS) entry which is preliminary data.</text>
</comment>
<organism evidence="2 3">
    <name type="scientific">Apatococcus fuscideae</name>
    <dbReference type="NCBI Taxonomy" id="2026836"/>
    <lineage>
        <taxon>Eukaryota</taxon>
        <taxon>Viridiplantae</taxon>
        <taxon>Chlorophyta</taxon>
        <taxon>core chlorophytes</taxon>
        <taxon>Trebouxiophyceae</taxon>
        <taxon>Chlorellales</taxon>
        <taxon>Chlorellaceae</taxon>
        <taxon>Apatococcus</taxon>
    </lineage>
</organism>
<evidence type="ECO:0000313" key="3">
    <source>
        <dbReference type="Proteomes" id="UP001485043"/>
    </source>
</evidence>
<proteinExistence type="predicted"/>
<accession>A0AAW1SVK7</accession>
<evidence type="ECO:0000313" key="2">
    <source>
        <dbReference type="EMBL" id="KAK9857939.1"/>
    </source>
</evidence>
<keyword evidence="3" id="KW-1185">Reference proteome</keyword>
<dbReference type="AlphaFoldDB" id="A0AAW1SVK7"/>
<evidence type="ECO:0000256" key="1">
    <source>
        <dbReference type="SAM" id="MobiDB-lite"/>
    </source>
</evidence>
<feature type="compositionally biased region" description="Polar residues" evidence="1">
    <location>
        <begin position="19"/>
        <end position="33"/>
    </location>
</feature>
<gene>
    <name evidence="2" type="ORF">WJX84_003917</name>
</gene>
<sequence length="421" mass="45270">MEDAQAQLPADLAHVQNVLAQEGTTSSGQFSWRSTEKKRQNLQQGHHRQPQGETCGPGFSRSEHGSSSSSSSKRFRPAAKGSTGGQQGQRSCAICECKVGAGPRSWQIHTEGIQHRRRALSLELTGSPDHLVTSAFENLQRNPADKKRGSFGGNSSRVDSALVSELLDCSVAHIRTQALKMLLEITGASVAYSQGAQNFTEGALAQAALSLQPTQAEQAKLDDPSAGPSGEPPEHCFSPTYWAALAHSSESIFSTHLQLLAGQFSTSLPGSSSIFPAAAVAVCMMAQRLQGAAGVRRWSLDFRNCRSTRPDTIPCWRVMLRSLKTLLQNPGNIRSLHCRMPAGNPSSLDHWQKELVGAQREAQEARCTLLLCGSLSAKAQSCPLQHLPQGPLKIILNASCASCVVLVDWPSEADQHLQPAI</sequence>
<dbReference type="EMBL" id="JALJOV010000952">
    <property type="protein sequence ID" value="KAK9857939.1"/>
    <property type="molecule type" value="Genomic_DNA"/>
</dbReference>
<feature type="region of interest" description="Disordered" evidence="1">
    <location>
        <begin position="214"/>
        <end position="233"/>
    </location>
</feature>
<dbReference type="Proteomes" id="UP001485043">
    <property type="component" value="Unassembled WGS sequence"/>
</dbReference>
<reference evidence="2 3" key="1">
    <citation type="journal article" date="2024" name="Nat. Commun.">
        <title>Phylogenomics reveals the evolutionary origins of lichenization in chlorophyte algae.</title>
        <authorList>
            <person name="Puginier C."/>
            <person name="Libourel C."/>
            <person name="Otte J."/>
            <person name="Skaloud P."/>
            <person name="Haon M."/>
            <person name="Grisel S."/>
            <person name="Petersen M."/>
            <person name="Berrin J.G."/>
            <person name="Delaux P.M."/>
            <person name="Dal Grande F."/>
            <person name="Keller J."/>
        </authorList>
    </citation>
    <scope>NUCLEOTIDE SEQUENCE [LARGE SCALE GENOMIC DNA]</scope>
    <source>
        <strain evidence="2 3">SAG 2523</strain>
    </source>
</reference>